<keyword evidence="3" id="KW-1185">Reference proteome</keyword>
<dbReference type="Proteomes" id="UP001151760">
    <property type="component" value="Unassembled WGS sequence"/>
</dbReference>
<reference evidence="2" key="1">
    <citation type="journal article" date="2022" name="Int. J. Mol. Sci.">
        <title>Draft Genome of Tanacetum Coccineum: Genomic Comparison of Closely Related Tanacetum-Family Plants.</title>
        <authorList>
            <person name="Yamashiro T."/>
            <person name="Shiraishi A."/>
            <person name="Nakayama K."/>
            <person name="Satake H."/>
        </authorList>
    </citation>
    <scope>NUCLEOTIDE SEQUENCE</scope>
</reference>
<protein>
    <submittedName>
        <fullName evidence="2">Uncharacterized protein</fullName>
    </submittedName>
</protein>
<dbReference type="EMBL" id="BQNB010015700">
    <property type="protein sequence ID" value="GJT43099.1"/>
    <property type="molecule type" value="Genomic_DNA"/>
</dbReference>
<name>A0ABQ5DW46_9ASTR</name>
<evidence type="ECO:0000256" key="1">
    <source>
        <dbReference type="SAM" id="MobiDB-lite"/>
    </source>
</evidence>
<proteinExistence type="predicted"/>
<feature type="region of interest" description="Disordered" evidence="1">
    <location>
        <begin position="145"/>
        <end position="166"/>
    </location>
</feature>
<reference evidence="2" key="2">
    <citation type="submission" date="2022-01" db="EMBL/GenBank/DDBJ databases">
        <authorList>
            <person name="Yamashiro T."/>
            <person name="Shiraishi A."/>
            <person name="Satake H."/>
            <person name="Nakayama K."/>
        </authorList>
    </citation>
    <scope>NUCLEOTIDE SEQUENCE</scope>
</reference>
<sequence>MRGCHVYAVTVGTVWQRLLDPRVLEGCVAGIGWLRRQYYGWQQTRQEGILGINKIKRVIRGGNDQNTPELTWVIKGPHFQPNRYRIFTKGQKTRQNRTKLSMDLKRAQKTKAKGTKGLKTELKRTFPDRLDNVCAFNEVKTKSKSTPGYGFGKSMEKQTRNLIMKK</sequence>
<evidence type="ECO:0000313" key="3">
    <source>
        <dbReference type="Proteomes" id="UP001151760"/>
    </source>
</evidence>
<gene>
    <name evidence="2" type="ORF">Tco_0951814</name>
</gene>
<evidence type="ECO:0000313" key="2">
    <source>
        <dbReference type="EMBL" id="GJT43099.1"/>
    </source>
</evidence>
<comment type="caution">
    <text evidence="2">The sequence shown here is derived from an EMBL/GenBank/DDBJ whole genome shotgun (WGS) entry which is preliminary data.</text>
</comment>
<organism evidence="2 3">
    <name type="scientific">Tanacetum coccineum</name>
    <dbReference type="NCBI Taxonomy" id="301880"/>
    <lineage>
        <taxon>Eukaryota</taxon>
        <taxon>Viridiplantae</taxon>
        <taxon>Streptophyta</taxon>
        <taxon>Embryophyta</taxon>
        <taxon>Tracheophyta</taxon>
        <taxon>Spermatophyta</taxon>
        <taxon>Magnoliopsida</taxon>
        <taxon>eudicotyledons</taxon>
        <taxon>Gunneridae</taxon>
        <taxon>Pentapetalae</taxon>
        <taxon>asterids</taxon>
        <taxon>campanulids</taxon>
        <taxon>Asterales</taxon>
        <taxon>Asteraceae</taxon>
        <taxon>Asteroideae</taxon>
        <taxon>Anthemideae</taxon>
        <taxon>Anthemidinae</taxon>
        <taxon>Tanacetum</taxon>
    </lineage>
</organism>
<accession>A0ABQ5DW46</accession>